<dbReference type="Proteomes" id="UP000282386">
    <property type="component" value="Chromosome"/>
</dbReference>
<dbReference type="Pfam" id="PF07336">
    <property type="entry name" value="ABATE"/>
    <property type="match status" value="1"/>
</dbReference>
<protein>
    <submittedName>
        <fullName evidence="3">Conserved protein containing a Zn-ribbon-like motif, possibly RNA-binding</fullName>
    </submittedName>
</protein>
<feature type="region of interest" description="Disordered" evidence="1">
    <location>
        <begin position="1"/>
        <end position="20"/>
    </location>
</feature>
<name>A0A7Z9D5W6_9MICC</name>
<dbReference type="PANTHER" id="PTHR35525:SF3">
    <property type="entry name" value="BLL6575 PROTEIN"/>
    <property type="match status" value="1"/>
</dbReference>
<evidence type="ECO:0000259" key="2">
    <source>
        <dbReference type="Pfam" id="PF11706"/>
    </source>
</evidence>
<evidence type="ECO:0000313" key="4">
    <source>
        <dbReference type="Proteomes" id="UP000282386"/>
    </source>
</evidence>
<dbReference type="InterPro" id="IPR021005">
    <property type="entry name" value="Znf_CGNR"/>
</dbReference>
<dbReference type="PANTHER" id="PTHR35525">
    <property type="entry name" value="BLL6575 PROTEIN"/>
    <property type="match status" value="1"/>
</dbReference>
<reference evidence="3 4" key="1">
    <citation type="submission" date="2018-12" db="EMBL/GenBank/DDBJ databases">
        <authorList>
            <consortium name="Pathogen Informatics"/>
        </authorList>
    </citation>
    <scope>NUCLEOTIDE SEQUENCE [LARGE SCALE GENOMIC DNA]</scope>
    <source>
        <strain evidence="3 4">NCTC10207</strain>
    </source>
</reference>
<evidence type="ECO:0000313" key="3">
    <source>
        <dbReference type="EMBL" id="VEI23236.1"/>
    </source>
</evidence>
<dbReference type="Gene3D" id="1.10.3300.10">
    <property type="entry name" value="Jann2411-like domain"/>
    <property type="match status" value="1"/>
</dbReference>
<dbReference type="EMBL" id="LR134479">
    <property type="protein sequence ID" value="VEI23236.1"/>
    <property type="molecule type" value="Genomic_DNA"/>
</dbReference>
<evidence type="ECO:0000256" key="1">
    <source>
        <dbReference type="SAM" id="MobiDB-lite"/>
    </source>
</evidence>
<gene>
    <name evidence="3" type="ORF">NCTC10207_01336</name>
</gene>
<dbReference type="Pfam" id="PF11706">
    <property type="entry name" value="zf-CGNR"/>
    <property type="match status" value="1"/>
</dbReference>
<accession>A0A7Z9D5W6</accession>
<feature type="domain" description="Zinc finger CGNR" evidence="2">
    <location>
        <begin position="158"/>
        <end position="197"/>
    </location>
</feature>
<dbReference type="AlphaFoldDB" id="A0A7Z9D5W6"/>
<sequence length="204" mass="23336">MRNMENSHRTSHLPAAPGSQEHPCIALANTLHKTPGGEQYDLLATPEIATEWAHEHHIVNDSYELQGYCTSRFISFRYVIKELLDAYLNQRPPYPGALHAVNKTAHEALTMNALAWDTENQRYTRRVEDPLTQEVDYAIARIAYDAITLLTGEEGDKLSQCEAPDCDRIMLRTHARRRWCSVRCGDRIRAARSYERKRAQAEGD</sequence>
<dbReference type="InterPro" id="IPR010852">
    <property type="entry name" value="ABATE"/>
</dbReference>
<organism evidence="3 4">
    <name type="scientific">Rothia aeria</name>
    <dbReference type="NCBI Taxonomy" id="172042"/>
    <lineage>
        <taxon>Bacteria</taxon>
        <taxon>Bacillati</taxon>
        <taxon>Actinomycetota</taxon>
        <taxon>Actinomycetes</taxon>
        <taxon>Micrococcales</taxon>
        <taxon>Micrococcaceae</taxon>
        <taxon>Rothia</taxon>
    </lineage>
</organism>
<dbReference type="SUPFAM" id="SSF160904">
    <property type="entry name" value="Jann2411-like"/>
    <property type="match status" value="1"/>
</dbReference>
<proteinExistence type="predicted"/>
<dbReference type="InterPro" id="IPR023286">
    <property type="entry name" value="ABATE_dom_sf"/>
</dbReference>